<organism evidence="3 4">
    <name type="scientific">Persicobacter diffluens</name>
    <dbReference type="NCBI Taxonomy" id="981"/>
    <lineage>
        <taxon>Bacteria</taxon>
        <taxon>Pseudomonadati</taxon>
        <taxon>Bacteroidota</taxon>
        <taxon>Cytophagia</taxon>
        <taxon>Cytophagales</taxon>
        <taxon>Persicobacteraceae</taxon>
        <taxon>Persicobacter</taxon>
    </lineage>
</organism>
<gene>
    <name evidence="3" type="ORF">PEDI_32610</name>
</gene>
<evidence type="ECO:0000256" key="1">
    <source>
        <dbReference type="ARBA" id="ARBA00022801"/>
    </source>
</evidence>
<proteinExistence type="predicted"/>
<keyword evidence="1 3" id="KW-0378">Hydrolase</keyword>
<dbReference type="InterPro" id="IPR050266">
    <property type="entry name" value="AB_hydrolase_sf"/>
</dbReference>
<reference evidence="3 4" key="1">
    <citation type="submission" date="2021-12" db="EMBL/GenBank/DDBJ databases">
        <title>Genome sequencing of bacteria with rrn-lacking chromosome and rrn-plasmid.</title>
        <authorList>
            <person name="Anda M."/>
            <person name="Iwasaki W."/>
        </authorList>
    </citation>
    <scope>NUCLEOTIDE SEQUENCE [LARGE SCALE GENOMIC DNA]</scope>
    <source>
        <strain evidence="3 4">NBRC 15940</strain>
    </source>
</reference>
<feature type="domain" description="AB hydrolase-1" evidence="2">
    <location>
        <begin position="87"/>
        <end position="193"/>
    </location>
</feature>
<dbReference type="Gene3D" id="3.40.50.1820">
    <property type="entry name" value="alpha/beta hydrolase"/>
    <property type="match status" value="1"/>
</dbReference>
<dbReference type="EMBL" id="BQKE01000002">
    <property type="protein sequence ID" value="GJM62709.1"/>
    <property type="molecule type" value="Genomic_DNA"/>
</dbReference>
<dbReference type="InterPro" id="IPR000073">
    <property type="entry name" value="AB_hydrolase_1"/>
</dbReference>
<protein>
    <submittedName>
        <fullName evidence="3">Alpha/beta hydrolase</fullName>
    </submittedName>
</protein>
<dbReference type="Pfam" id="PF00561">
    <property type="entry name" value="Abhydrolase_1"/>
    <property type="match status" value="1"/>
</dbReference>
<accession>A0AAN5AKZ5</accession>
<dbReference type="GO" id="GO:0016787">
    <property type="term" value="F:hydrolase activity"/>
    <property type="evidence" value="ECO:0007669"/>
    <property type="project" value="UniProtKB-KW"/>
</dbReference>
<evidence type="ECO:0000259" key="2">
    <source>
        <dbReference type="Pfam" id="PF00561"/>
    </source>
</evidence>
<name>A0AAN5AKZ5_9BACT</name>
<dbReference type="PANTHER" id="PTHR43798">
    <property type="entry name" value="MONOACYLGLYCEROL LIPASE"/>
    <property type="match status" value="1"/>
</dbReference>
<evidence type="ECO:0000313" key="3">
    <source>
        <dbReference type="EMBL" id="GJM62709.1"/>
    </source>
</evidence>
<keyword evidence="4" id="KW-1185">Reference proteome</keyword>
<dbReference type="InterPro" id="IPR029058">
    <property type="entry name" value="AB_hydrolase_fold"/>
</dbReference>
<sequence length="294" mass="33358">MNISDPQMTKKPQTPFVLRTIQWAFPKLEKISPGLAGKWYAKLFFTPFKYPVKERELSFLATATTHKLNYQKNSISLYEWKGDKQKTVLFVHGWMGRASQFNLLVEQFQAKGYRCIAFDAPGHGQSEGKETNVLEFAEIASYLDQRFGPFHLVVGHSLGGVAALIAQTRKALCKKLIMIGSPAVGEDILKGFQKKINASAKNDAYLHAYINARSDKNFFELAGKQLIAEVGEVELMLIHDQDDTEVPYYHLEEFKQRFPTAVTYSTKGLGHNRTLRTEEVIKKCLEFAEVQSEV</sequence>
<dbReference type="SUPFAM" id="SSF53474">
    <property type="entry name" value="alpha/beta-Hydrolases"/>
    <property type="match status" value="1"/>
</dbReference>
<comment type="caution">
    <text evidence="3">The sequence shown here is derived from an EMBL/GenBank/DDBJ whole genome shotgun (WGS) entry which is preliminary data.</text>
</comment>
<dbReference type="GO" id="GO:0016020">
    <property type="term" value="C:membrane"/>
    <property type="evidence" value="ECO:0007669"/>
    <property type="project" value="TreeGrafter"/>
</dbReference>
<dbReference type="PANTHER" id="PTHR43798:SF31">
    <property type="entry name" value="AB HYDROLASE SUPERFAMILY PROTEIN YCLE"/>
    <property type="match status" value="1"/>
</dbReference>
<dbReference type="AlphaFoldDB" id="A0AAN5AKZ5"/>
<dbReference type="PRINTS" id="PR00111">
    <property type="entry name" value="ABHYDROLASE"/>
</dbReference>
<dbReference type="Proteomes" id="UP001310022">
    <property type="component" value="Unassembled WGS sequence"/>
</dbReference>
<evidence type="ECO:0000313" key="4">
    <source>
        <dbReference type="Proteomes" id="UP001310022"/>
    </source>
</evidence>